<feature type="region of interest" description="Disordered" evidence="1">
    <location>
        <begin position="54"/>
        <end position="73"/>
    </location>
</feature>
<feature type="non-terminal residue" evidence="2">
    <location>
        <position position="73"/>
    </location>
</feature>
<feature type="compositionally biased region" description="Polar residues" evidence="1">
    <location>
        <begin position="62"/>
        <end position="73"/>
    </location>
</feature>
<evidence type="ECO:0000313" key="3">
    <source>
        <dbReference type="Proteomes" id="UP000789396"/>
    </source>
</evidence>
<feature type="non-terminal residue" evidence="2">
    <location>
        <position position="1"/>
    </location>
</feature>
<name>A0A9N9K8M2_9GLOM</name>
<dbReference type="Proteomes" id="UP000789396">
    <property type="component" value="Unassembled WGS sequence"/>
</dbReference>
<evidence type="ECO:0000256" key="1">
    <source>
        <dbReference type="SAM" id="MobiDB-lite"/>
    </source>
</evidence>
<accession>A0A9N9K8M2</accession>
<dbReference type="EMBL" id="CAJVPZ010088668">
    <property type="protein sequence ID" value="CAG8813583.1"/>
    <property type="molecule type" value="Genomic_DNA"/>
</dbReference>
<evidence type="ECO:0000313" key="2">
    <source>
        <dbReference type="EMBL" id="CAG8813583.1"/>
    </source>
</evidence>
<reference evidence="2" key="1">
    <citation type="submission" date="2021-06" db="EMBL/GenBank/DDBJ databases">
        <authorList>
            <person name="Kallberg Y."/>
            <person name="Tangrot J."/>
            <person name="Rosling A."/>
        </authorList>
    </citation>
    <scope>NUCLEOTIDE SEQUENCE</scope>
    <source>
        <strain evidence="2">IN212</strain>
    </source>
</reference>
<organism evidence="2 3">
    <name type="scientific">Racocetra fulgida</name>
    <dbReference type="NCBI Taxonomy" id="60492"/>
    <lineage>
        <taxon>Eukaryota</taxon>
        <taxon>Fungi</taxon>
        <taxon>Fungi incertae sedis</taxon>
        <taxon>Mucoromycota</taxon>
        <taxon>Glomeromycotina</taxon>
        <taxon>Glomeromycetes</taxon>
        <taxon>Diversisporales</taxon>
        <taxon>Gigasporaceae</taxon>
        <taxon>Racocetra</taxon>
    </lineage>
</organism>
<keyword evidence="3" id="KW-1185">Reference proteome</keyword>
<protein>
    <submittedName>
        <fullName evidence="2">16518_t:CDS:1</fullName>
    </submittedName>
</protein>
<sequence>TLEHSYETYPKSKSEDDPEWIEPKIDASIFYIKARYEASFKKLISTTTLDQLTTKAEEKTSADNQVSFNKKRK</sequence>
<gene>
    <name evidence="2" type="ORF">RFULGI_LOCUS19015</name>
</gene>
<comment type="caution">
    <text evidence="2">The sequence shown here is derived from an EMBL/GenBank/DDBJ whole genome shotgun (WGS) entry which is preliminary data.</text>
</comment>
<dbReference type="AlphaFoldDB" id="A0A9N9K8M2"/>
<proteinExistence type="predicted"/>